<keyword evidence="1" id="KW-1133">Transmembrane helix</keyword>
<reference evidence="2 3" key="1">
    <citation type="journal article" date="2014" name="PLoS Genet.">
        <title>Phylogenetically driven sequencing of extremely halophilic archaea reveals strategies for static and dynamic osmo-response.</title>
        <authorList>
            <person name="Becker E.A."/>
            <person name="Seitzer P.M."/>
            <person name="Tritt A."/>
            <person name="Larsen D."/>
            <person name="Krusor M."/>
            <person name="Yao A.I."/>
            <person name="Wu D."/>
            <person name="Madern D."/>
            <person name="Eisen J.A."/>
            <person name="Darling A.E."/>
            <person name="Facciotti M.T."/>
        </authorList>
    </citation>
    <scope>NUCLEOTIDE SEQUENCE [LARGE SCALE GENOMIC DNA]</scope>
    <source>
        <strain evidence="2 3">2-9-1</strain>
    </source>
</reference>
<feature type="transmembrane region" description="Helical" evidence="1">
    <location>
        <begin position="20"/>
        <end position="45"/>
    </location>
</feature>
<dbReference type="Proteomes" id="UP000011626">
    <property type="component" value="Unassembled WGS sequence"/>
</dbReference>
<keyword evidence="3" id="KW-1185">Reference proteome</keyword>
<organism evidence="2 3">
    <name type="scientific">Halosimplex carlsbadense 2-9-1</name>
    <dbReference type="NCBI Taxonomy" id="797114"/>
    <lineage>
        <taxon>Archaea</taxon>
        <taxon>Methanobacteriati</taxon>
        <taxon>Methanobacteriota</taxon>
        <taxon>Stenosarchaea group</taxon>
        <taxon>Halobacteria</taxon>
        <taxon>Halobacteriales</taxon>
        <taxon>Haloarculaceae</taxon>
        <taxon>Halosimplex</taxon>
    </lineage>
</organism>
<keyword evidence="1" id="KW-0812">Transmembrane</keyword>
<gene>
    <name evidence="2" type="ORF">C475_17873</name>
</gene>
<proteinExistence type="predicted"/>
<name>M0CGJ7_9EURY</name>
<evidence type="ECO:0000313" key="2">
    <source>
        <dbReference type="EMBL" id="ELZ22405.1"/>
    </source>
</evidence>
<sequence length="48" mass="4882">MAATNDSPDDTGGSTGLMGQAISFLTEPLGIGLVVGAGIALFLFWRVL</sequence>
<comment type="caution">
    <text evidence="2">The sequence shown here is derived from an EMBL/GenBank/DDBJ whole genome shotgun (WGS) entry which is preliminary data.</text>
</comment>
<protein>
    <submittedName>
        <fullName evidence="2">Uncharacterized protein</fullName>
    </submittedName>
</protein>
<keyword evidence="1" id="KW-0472">Membrane</keyword>
<accession>M0CGJ7</accession>
<dbReference type="RefSeq" id="WP_006885241.1">
    <property type="nucleotide sequence ID" value="NZ_AOIU01000036.1"/>
</dbReference>
<dbReference type="STRING" id="797114.C475_17873"/>
<dbReference type="EMBL" id="AOIU01000036">
    <property type="protein sequence ID" value="ELZ22405.1"/>
    <property type="molecule type" value="Genomic_DNA"/>
</dbReference>
<evidence type="ECO:0000313" key="3">
    <source>
        <dbReference type="Proteomes" id="UP000011626"/>
    </source>
</evidence>
<evidence type="ECO:0000256" key="1">
    <source>
        <dbReference type="SAM" id="Phobius"/>
    </source>
</evidence>
<dbReference type="AlphaFoldDB" id="M0CGJ7"/>